<organism evidence="5 6">
    <name type="scientific">Geomesophilobacter sediminis</name>
    <dbReference type="NCBI Taxonomy" id="2798584"/>
    <lineage>
        <taxon>Bacteria</taxon>
        <taxon>Pseudomonadati</taxon>
        <taxon>Thermodesulfobacteriota</taxon>
        <taxon>Desulfuromonadia</taxon>
        <taxon>Geobacterales</taxon>
        <taxon>Geobacteraceae</taxon>
        <taxon>Geomesophilobacter</taxon>
    </lineage>
</organism>
<feature type="transmembrane region" description="Helical" evidence="2">
    <location>
        <begin position="21"/>
        <end position="44"/>
    </location>
</feature>
<dbReference type="Pfam" id="PF00990">
    <property type="entry name" value="GGDEF"/>
    <property type="match status" value="1"/>
</dbReference>
<feature type="region of interest" description="Disordered" evidence="1">
    <location>
        <begin position="520"/>
        <end position="544"/>
    </location>
</feature>
<dbReference type="InterPro" id="IPR029787">
    <property type="entry name" value="Nucleotide_cyclase"/>
</dbReference>
<keyword evidence="2" id="KW-0812">Transmembrane</keyword>
<feature type="transmembrane region" description="Helical" evidence="2">
    <location>
        <begin position="56"/>
        <end position="74"/>
    </location>
</feature>
<dbReference type="GO" id="GO:0003824">
    <property type="term" value="F:catalytic activity"/>
    <property type="evidence" value="ECO:0007669"/>
    <property type="project" value="UniProtKB-ARBA"/>
</dbReference>
<accession>A0A8J7M391</accession>
<reference evidence="5" key="1">
    <citation type="submission" date="2020-12" db="EMBL/GenBank/DDBJ databases">
        <title>Geomonas sp. Red875, isolated from river sediment.</title>
        <authorList>
            <person name="Xu Z."/>
            <person name="Zhang Z."/>
            <person name="Masuda Y."/>
            <person name="Itoh H."/>
            <person name="Senoo K."/>
        </authorList>
    </citation>
    <scope>NUCLEOTIDE SEQUENCE</scope>
    <source>
        <strain evidence="5">Red875</strain>
    </source>
</reference>
<feature type="domain" description="GGDEF" evidence="4">
    <location>
        <begin position="122"/>
        <end position="257"/>
    </location>
</feature>
<dbReference type="NCBIfam" id="TIGR00254">
    <property type="entry name" value="GGDEF"/>
    <property type="match status" value="1"/>
</dbReference>
<dbReference type="InterPro" id="IPR001633">
    <property type="entry name" value="EAL_dom"/>
</dbReference>
<dbReference type="PROSITE" id="PS51257">
    <property type="entry name" value="PROKAR_LIPOPROTEIN"/>
    <property type="match status" value="1"/>
</dbReference>
<dbReference type="SUPFAM" id="SSF141868">
    <property type="entry name" value="EAL domain-like"/>
    <property type="match status" value="1"/>
</dbReference>
<keyword evidence="6" id="KW-1185">Reference proteome</keyword>
<dbReference type="RefSeq" id="WP_199387013.1">
    <property type="nucleotide sequence ID" value="NZ_JAEMHM010000031.1"/>
</dbReference>
<dbReference type="CDD" id="cd01949">
    <property type="entry name" value="GGDEF"/>
    <property type="match status" value="1"/>
</dbReference>
<proteinExistence type="predicted"/>
<dbReference type="PANTHER" id="PTHR44757">
    <property type="entry name" value="DIGUANYLATE CYCLASE DGCP"/>
    <property type="match status" value="1"/>
</dbReference>
<name>A0A8J7M391_9BACT</name>
<dbReference type="InterPro" id="IPR052155">
    <property type="entry name" value="Biofilm_reg_signaling"/>
</dbReference>
<dbReference type="SMART" id="SM00267">
    <property type="entry name" value="GGDEF"/>
    <property type="match status" value="1"/>
</dbReference>
<feature type="compositionally biased region" description="Acidic residues" evidence="1">
    <location>
        <begin position="535"/>
        <end position="544"/>
    </location>
</feature>
<dbReference type="CDD" id="cd01948">
    <property type="entry name" value="EAL"/>
    <property type="match status" value="1"/>
</dbReference>
<evidence type="ECO:0000313" key="5">
    <source>
        <dbReference type="EMBL" id="MBJ6727873.1"/>
    </source>
</evidence>
<dbReference type="PROSITE" id="PS50883">
    <property type="entry name" value="EAL"/>
    <property type="match status" value="1"/>
</dbReference>
<dbReference type="Gene3D" id="3.20.20.450">
    <property type="entry name" value="EAL domain"/>
    <property type="match status" value="1"/>
</dbReference>
<dbReference type="InterPro" id="IPR043128">
    <property type="entry name" value="Rev_trsase/Diguanyl_cyclase"/>
</dbReference>
<evidence type="ECO:0000256" key="2">
    <source>
        <dbReference type="SAM" id="Phobius"/>
    </source>
</evidence>
<dbReference type="EMBL" id="JAEMHM010000031">
    <property type="protein sequence ID" value="MBJ6727873.1"/>
    <property type="molecule type" value="Genomic_DNA"/>
</dbReference>
<dbReference type="PANTHER" id="PTHR44757:SF2">
    <property type="entry name" value="BIOFILM ARCHITECTURE MAINTENANCE PROTEIN MBAA"/>
    <property type="match status" value="1"/>
</dbReference>
<feature type="domain" description="EAL" evidence="3">
    <location>
        <begin position="266"/>
        <end position="520"/>
    </location>
</feature>
<keyword evidence="2" id="KW-0472">Membrane</keyword>
<dbReference type="Proteomes" id="UP000636888">
    <property type="component" value="Unassembled WGS sequence"/>
</dbReference>
<dbReference type="SUPFAM" id="SSF55073">
    <property type="entry name" value="Nucleotide cyclase"/>
    <property type="match status" value="1"/>
</dbReference>
<protein>
    <submittedName>
        <fullName evidence="5">EAL domain-containing protein</fullName>
    </submittedName>
</protein>
<evidence type="ECO:0000259" key="4">
    <source>
        <dbReference type="PROSITE" id="PS50887"/>
    </source>
</evidence>
<dbReference type="AlphaFoldDB" id="A0A8J7M391"/>
<dbReference type="SMART" id="SM00052">
    <property type="entry name" value="EAL"/>
    <property type="match status" value="1"/>
</dbReference>
<evidence type="ECO:0000256" key="1">
    <source>
        <dbReference type="SAM" id="MobiDB-lite"/>
    </source>
</evidence>
<evidence type="ECO:0000313" key="6">
    <source>
        <dbReference type="Proteomes" id="UP000636888"/>
    </source>
</evidence>
<keyword evidence="2" id="KW-1133">Transmembrane helix</keyword>
<dbReference type="Pfam" id="PF00563">
    <property type="entry name" value="EAL"/>
    <property type="match status" value="1"/>
</dbReference>
<gene>
    <name evidence="5" type="ORF">JFN93_24450</name>
</gene>
<evidence type="ECO:0000259" key="3">
    <source>
        <dbReference type="PROSITE" id="PS50883"/>
    </source>
</evidence>
<sequence>MHRADISKHFRWIGSLTPRAITTAYAVTSCSWLIWARIAIGWVSGRNPRLHSLLDLYLELLGLLVTSVIVYVLCSRLEKRHVLSETRLREEASRDVLTGLFNRGAFDEFLFQSLGHAERHQEALAVMLLDLDGFKGVNDRFGHPGGDELLREVGQRLSDCCARYGDDVVARMGGDEFAVLQRAPRLPDAPRIVAERMLAALAKPFLLAGERVSISGSIGIAIFPEDATDQDRLLKYADLALYKAKEQGRATYCFYGEEWDGAGDERAQLEQALARALEQDELFLVYQPKLDTANMRMVGVEALIRWHHPHLGELTAGSFVPLAEKAGLIWPLTQWVLKAACRQAASWYRDAGCDVNVAVNMSPSVFAHTDLEMVIEDALHQSGLPPDRLTLEITEESLMVYEEKARQVLDRLTRMGVNLQIDDFGTGYSSLASLRQFHFQALKIDRSFVTDVVTSSDDAAIATTIMFMSKCLDMDAIAEGVESEAQMDFLTSIDCRLMQGYYFARPLTAEAVTAFIEKLDDQREAQASSPPAVNPEEDSPEGEE</sequence>
<comment type="caution">
    <text evidence="5">The sequence shown here is derived from an EMBL/GenBank/DDBJ whole genome shotgun (WGS) entry which is preliminary data.</text>
</comment>
<dbReference type="FunFam" id="3.30.70.270:FF:000001">
    <property type="entry name" value="Diguanylate cyclase domain protein"/>
    <property type="match status" value="1"/>
</dbReference>
<dbReference type="Gene3D" id="3.30.70.270">
    <property type="match status" value="1"/>
</dbReference>
<dbReference type="PROSITE" id="PS50887">
    <property type="entry name" value="GGDEF"/>
    <property type="match status" value="1"/>
</dbReference>
<dbReference type="InterPro" id="IPR000160">
    <property type="entry name" value="GGDEF_dom"/>
</dbReference>
<dbReference type="InterPro" id="IPR035919">
    <property type="entry name" value="EAL_sf"/>
</dbReference>